<dbReference type="InterPro" id="IPR025159">
    <property type="entry name" value="AbiEi_N"/>
</dbReference>
<organism evidence="2 3">
    <name type="scientific">Candidatus Wallbacteria bacterium HGW-Wallbacteria-1</name>
    <dbReference type="NCBI Taxonomy" id="2013854"/>
    <lineage>
        <taxon>Bacteria</taxon>
        <taxon>Candidatus Walliibacteriota</taxon>
    </lineage>
</organism>
<gene>
    <name evidence="2" type="ORF">CVV64_20930</name>
</gene>
<evidence type="ECO:0000313" key="3">
    <source>
        <dbReference type="Proteomes" id="UP000233256"/>
    </source>
</evidence>
<feature type="domain" description="AbiEi antitoxin N-terminal" evidence="1">
    <location>
        <begin position="24"/>
        <end position="72"/>
    </location>
</feature>
<dbReference type="EMBL" id="PGXC01000080">
    <property type="protein sequence ID" value="PKK87946.1"/>
    <property type="molecule type" value="Genomic_DNA"/>
</dbReference>
<dbReference type="AlphaFoldDB" id="A0A2N1PI00"/>
<sequence length="216" mass="25467">MFYNQTHFNYNLSMVVKHELSQLERIRKLLDGQHGTLLTSDLAKFNIPRIYLSIMEHNGEIERVSRGIYRLVASIDDEMFTFQVRYKSSIFSHETALYLHDLTDRTPLSYSISIPDGYHSISLNESGHKMFYVNRELFALGVILMKSPHGNEIRTTNLERTICDVLRSRNQVDVQFVNEALKKYIVHKEKNIDQLYNYASRFRIQKIVRTYIEILL</sequence>
<dbReference type="Pfam" id="PF13338">
    <property type="entry name" value="AbiEi_4"/>
    <property type="match status" value="1"/>
</dbReference>
<name>A0A2N1PI00_9BACT</name>
<evidence type="ECO:0000259" key="1">
    <source>
        <dbReference type="Pfam" id="PF13338"/>
    </source>
</evidence>
<proteinExistence type="predicted"/>
<comment type="caution">
    <text evidence="2">The sequence shown here is derived from an EMBL/GenBank/DDBJ whole genome shotgun (WGS) entry which is preliminary data.</text>
</comment>
<protein>
    <submittedName>
        <fullName evidence="2">Abortive phage infection protein</fullName>
    </submittedName>
</protein>
<reference evidence="2 3" key="1">
    <citation type="journal article" date="2017" name="ISME J.">
        <title>Potential for microbial H2 and metal transformations associated with novel bacteria and archaea in deep terrestrial subsurface sediments.</title>
        <authorList>
            <person name="Hernsdorf A.W."/>
            <person name="Amano Y."/>
            <person name="Miyakawa K."/>
            <person name="Ise K."/>
            <person name="Suzuki Y."/>
            <person name="Anantharaman K."/>
            <person name="Probst A."/>
            <person name="Burstein D."/>
            <person name="Thomas B.C."/>
            <person name="Banfield J.F."/>
        </authorList>
    </citation>
    <scope>NUCLEOTIDE SEQUENCE [LARGE SCALE GENOMIC DNA]</scope>
    <source>
        <strain evidence="2">HGW-Wallbacteria-1</strain>
    </source>
</reference>
<evidence type="ECO:0000313" key="2">
    <source>
        <dbReference type="EMBL" id="PKK87946.1"/>
    </source>
</evidence>
<accession>A0A2N1PI00</accession>
<dbReference type="Proteomes" id="UP000233256">
    <property type="component" value="Unassembled WGS sequence"/>
</dbReference>